<comment type="caution">
    <text evidence="4">The sequence shown here is derived from an EMBL/GenBank/DDBJ whole genome shotgun (WGS) entry which is preliminary data.</text>
</comment>
<comment type="similarity">
    <text evidence="1">Belongs to the IS150/IS1296 orfA family.</text>
</comment>
<dbReference type="Pfam" id="PF13518">
    <property type="entry name" value="HTH_28"/>
    <property type="match status" value="1"/>
</dbReference>
<dbReference type="SUPFAM" id="SSF48295">
    <property type="entry name" value="TrpR-like"/>
    <property type="match status" value="1"/>
</dbReference>
<evidence type="ECO:0000313" key="5">
    <source>
        <dbReference type="Proteomes" id="UP000051886"/>
    </source>
</evidence>
<dbReference type="PATRIC" id="fig|449659.4.peg.854"/>
<dbReference type="Proteomes" id="UP000051886">
    <property type="component" value="Unassembled WGS sequence"/>
</dbReference>
<dbReference type="InterPro" id="IPR052057">
    <property type="entry name" value="IS150/IS1296_orfA-like"/>
</dbReference>
<dbReference type="STRING" id="449659.IV66_GL000849"/>
<keyword evidence="2" id="KW-0175">Coiled coil</keyword>
<gene>
    <name evidence="4" type="ORF">IV66_GL000849</name>
</gene>
<feature type="domain" description="Insertion element IS150 protein InsJ-like helix-turn-helix" evidence="3">
    <location>
        <begin position="79"/>
        <end position="129"/>
    </location>
</feature>
<evidence type="ECO:0000256" key="1">
    <source>
        <dbReference type="ARBA" id="ARBA00038232"/>
    </source>
</evidence>
<dbReference type="PANTHER" id="PTHR33795:SF1">
    <property type="entry name" value="INSERTION ELEMENT IS150 PROTEIN INSJ"/>
    <property type="match status" value="1"/>
</dbReference>
<dbReference type="InterPro" id="IPR002514">
    <property type="entry name" value="Transposase_8"/>
</dbReference>
<dbReference type="PANTHER" id="PTHR33795">
    <property type="entry name" value="INSERTION ELEMENT IS150 PROTEIN INSJ"/>
    <property type="match status" value="1"/>
</dbReference>
<sequence>MTGLEESHTRKAYSTEVKLQAVLTYLSSNWSLKSVCDKYEISSRSVLRRWIDQYNSGKTLNQKRGNSQMNAGRKTGLNERIEIAQYTIANELDYQKAMKKFGVSYSQVYSWVRKYRAHGPAGLEDRRGKILASKSQLSEKEAQELRIKELEARNQYLEVENDLLKKLKEIERRTGRD</sequence>
<dbReference type="Gene3D" id="1.10.10.10">
    <property type="entry name" value="Winged helix-like DNA-binding domain superfamily/Winged helix DNA-binding domain"/>
    <property type="match status" value="2"/>
</dbReference>
<feature type="coiled-coil region" evidence="2">
    <location>
        <begin position="133"/>
        <end position="173"/>
    </location>
</feature>
<accession>A0A0R2L283</accession>
<dbReference type="Pfam" id="PF01527">
    <property type="entry name" value="HTH_Tnp_1"/>
    <property type="match status" value="1"/>
</dbReference>
<protein>
    <submittedName>
        <fullName evidence="4">Transposase, IS3 family</fullName>
    </submittedName>
</protein>
<name>A0A0R2L283_9LACO</name>
<keyword evidence="5" id="KW-1185">Reference proteome</keyword>
<dbReference type="InterPro" id="IPR009057">
    <property type="entry name" value="Homeodomain-like_sf"/>
</dbReference>
<dbReference type="GO" id="GO:0043565">
    <property type="term" value="F:sequence-specific DNA binding"/>
    <property type="evidence" value="ECO:0007669"/>
    <property type="project" value="InterPro"/>
</dbReference>
<dbReference type="SUPFAM" id="SSF46689">
    <property type="entry name" value="Homeodomain-like"/>
    <property type="match status" value="1"/>
</dbReference>
<proteinExistence type="inferred from homology"/>
<dbReference type="AlphaFoldDB" id="A0A0R2L283"/>
<dbReference type="InterPro" id="IPR010921">
    <property type="entry name" value="Trp_repressor/repl_initiator"/>
</dbReference>
<evidence type="ECO:0000313" key="4">
    <source>
        <dbReference type="EMBL" id="KRN95827.1"/>
    </source>
</evidence>
<dbReference type="InterPro" id="IPR055247">
    <property type="entry name" value="InsJ-like_HTH"/>
</dbReference>
<reference evidence="4 5" key="1">
    <citation type="journal article" date="2015" name="Genome Announc.">
        <title>Expanding the biotechnology potential of lactobacilli through comparative genomics of 213 strains and associated genera.</title>
        <authorList>
            <person name="Sun Z."/>
            <person name="Harris H.M."/>
            <person name="McCann A."/>
            <person name="Guo C."/>
            <person name="Argimon S."/>
            <person name="Zhang W."/>
            <person name="Yang X."/>
            <person name="Jeffery I.B."/>
            <person name="Cooney J.C."/>
            <person name="Kagawa T.F."/>
            <person name="Liu W."/>
            <person name="Song Y."/>
            <person name="Salvetti E."/>
            <person name="Wrobel A."/>
            <person name="Rasinkangas P."/>
            <person name="Parkhill J."/>
            <person name="Rea M.C."/>
            <person name="O'Sullivan O."/>
            <person name="Ritari J."/>
            <person name="Douillard F.P."/>
            <person name="Paul Ross R."/>
            <person name="Yang R."/>
            <person name="Briner A.E."/>
            <person name="Felis G.E."/>
            <person name="de Vos W.M."/>
            <person name="Barrangou R."/>
            <person name="Klaenhammer T.R."/>
            <person name="Caufield P.W."/>
            <person name="Cui Y."/>
            <person name="Zhang H."/>
            <person name="O'Toole P.W."/>
        </authorList>
    </citation>
    <scope>NUCLEOTIDE SEQUENCE [LARGE SCALE GENOMIC DNA]</scope>
    <source>
        <strain evidence="4 5">NBRC 103219</strain>
    </source>
</reference>
<evidence type="ECO:0000256" key="2">
    <source>
        <dbReference type="SAM" id="Coils"/>
    </source>
</evidence>
<organism evidence="4 5">
    <name type="scientific">Ligilactobacillus pobuzihii</name>
    <dbReference type="NCBI Taxonomy" id="449659"/>
    <lineage>
        <taxon>Bacteria</taxon>
        <taxon>Bacillati</taxon>
        <taxon>Bacillota</taxon>
        <taxon>Bacilli</taxon>
        <taxon>Lactobacillales</taxon>
        <taxon>Lactobacillaceae</taxon>
        <taxon>Ligilactobacillus</taxon>
    </lineage>
</organism>
<dbReference type="EMBL" id="JQCN01000069">
    <property type="protein sequence ID" value="KRN95827.1"/>
    <property type="molecule type" value="Genomic_DNA"/>
</dbReference>
<dbReference type="InterPro" id="IPR036388">
    <property type="entry name" value="WH-like_DNA-bd_sf"/>
</dbReference>
<evidence type="ECO:0000259" key="3">
    <source>
        <dbReference type="Pfam" id="PF13518"/>
    </source>
</evidence>